<dbReference type="SUPFAM" id="SSF51197">
    <property type="entry name" value="Clavaminate synthase-like"/>
    <property type="match status" value="1"/>
</dbReference>
<proteinExistence type="predicted"/>
<evidence type="ECO:0000313" key="2">
    <source>
        <dbReference type="EMBL" id="CAA6809653.1"/>
    </source>
</evidence>
<sequence>MAILKISEELSRDISTKSLKIEVYHQSNIDLFLESDNSFQVVFRSAKKMLEENYYVLIKNIGFVRKKNIFESFVKLFGEYYGAIEYTDIKLDCPYTGCKTKSLSLHNDDAIDIGGQPKYGFIQIQKEDPLKITKNGMVLIDDMVSYLQLHNNDLFNNLLNIKIKMLAYGVNYDGNDKNEIIINEPILYYEDDKINVRFDLTRINYYYWSKKITPSNQEKLLIDEFLLVANKFRKEMYLEEGDILIHDNLRTLHDRTECTLELNLDGTFNTREIFVSFTR</sequence>
<dbReference type="Gene3D" id="3.60.130.10">
    <property type="entry name" value="Clavaminate synthase-like"/>
    <property type="match status" value="1"/>
</dbReference>
<dbReference type="AlphaFoldDB" id="A0A6S6T3E1"/>
<dbReference type="InterPro" id="IPR042098">
    <property type="entry name" value="TauD-like_sf"/>
</dbReference>
<evidence type="ECO:0000256" key="1">
    <source>
        <dbReference type="ARBA" id="ARBA00023002"/>
    </source>
</evidence>
<reference evidence="2" key="1">
    <citation type="submission" date="2020-01" db="EMBL/GenBank/DDBJ databases">
        <authorList>
            <person name="Meier V. D."/>
            <person name="Meier V D."/>
        </authorList>
    </citation>
    <scope>NUCLEOTIDE SEQUENCE</scope>
    <source>
        <strain evidence="2">HLG_WM_MAG_01</strain>
    </source>
</reference>
<accession>A0A6S6T3E1</accession>
<gene>
    <name evidence="2" type="ORF">HELGO_WM3624</name>
</gene>
<organism evidence="2">
    <name type="scientific">uncultured Sulfurovum sp</name>
    <dbReference type="NCBI Taxonomy" id="269237"/>
    <lineage>
        <taxon>Bacteria</taxon>
        <taxon>Pseudomonadati</taxon>
        <taxon>Campylobacterota</taxon>
        <taxon>Epsilonproteobacteria</taxon>
        <taxon>Campylobacterales</taxon>
        <taxon>Sulfurovaceae</taxon>
        <taxon>Sulfurovum</taxon>
        <taxon>environmental samples</taxon>
    </lineage>
</organism>
<name>A0A6S6T3E1_9BACT</name>
<dbReference type="GO" id="GO:0016706">
    <property type="term" value="F:2-oxoglutarate-dependent dioxygenase activity"/>
    <property type="evidence" value="ECO:0007669"/>
    <property type="project" value="UniProtKB-ARBA"/>
</dbReference>
<keyword evidence="1" id="KW-0560">Oxidoreductase</keyword>
<protein>
    <submittedName>
        <fullName evidence="2">Uncharacterized protein</fullName>
    </submittedName>
</protein>
<dbReference type="EMBL" id="CACVAS010000057">
    <property type="protein sequence ID" value="CAA6809653.1"/>
    <property type="molecule type" value="Genomic_DNA"/>
</dbReference>